<dbReference type="Proteomes" id="UP001560685">
    <property type="component" value="Unassembled WGS sequence"/>
</dbReference>
<comment type="caution">
    <text evidence="13">The sequence shown here is derived from an EMBL/GenBank/DDBJ whole genome shotgun (WGS) entry which is preliminary data.</text>
</comment>
<comment type="subunit">
    <text evidence="7">Heterotetramer of 2 MoaD subunits and 2 MoaE subunits. Also stable as homodimer. The enzyme changes between these two forms during catalysis.</text>
</comment>
<evidence type="ECO:0000256" key="6">
    <source>
        <dbReference type="ARBA" id="ARBA00025448"/>
    </source>
</evidence>
<dbReference type="PANTHER" id="PTHR23404">
    <property type="entry name" value="MOLYBDOPTERIN SYNTHASE RELATED"/>
    <property type="match status" value="1"/>
</dbReference>
<dbReference type="InterPro" id="IPR003448">
    <property type="entry name" value="Mopterin_biosynth_MoaE"/>
</dbReference>
<protein>
    <recommendedName>
        <fullName evidence="4">Molybdopterin synthase catalytic subunit</fullName>
        <ecNumber evidence="3">2.8.1.12</ecNumber>
    </recommendedName>
    <alternativeName>
        <fullName evidence="10">MPT synthase subunit 2</fullName>
    </alternativeName>
    <alternativeName>
        <fullName evidence="8">Molybdenum cofactor biosynthesis protein E</fullName>
    </alternativeName>
    <alternativeName>
        <fullName evidence="9">Molybdopterin-converting factor large subunit</fullName>
    </alternativeName>
    <alternativeName>
        <fullName evidence="11">Molybdopterin-converting factor subunit 2</fullName>
    </alternativeName>
</protein>
<dbReference type="EMBL" id="JBEHZE010000001">
    <property type="protein sequence ID" value="MEX6634310.1"/>
    <property type="molecule type" value="Genomic_DNA"/>
</dbReference>
<comment type="pathway">
    <text evidence="1">Cofactor biosynthesis; molybdopterin biosynthesis.</text>
</comment>
<evidence type="ECO:0000313" key="13">
    <source>
        <dbReference type="EMBL" id="MEX6634310.1"/>
    </source>
</evidence>
<name>A0ABV3Z668_9PROT</name>
<evidence type="ECO:0000256" key="1">
    <source>
        <dbReference type="ARBA" id="ARBA00005046"/>
    </source>
</evidence>
<evidence type="ECO:0000256" key="10">
    <source>
        <dbReference type="ARBA" id="ARBA00030781"/>
    </source>
</evidence>
<proteinExistence type="inferred from homology"/>
<dbReference type="RefSeq" id="WP_369314296.1">
    <property type="nucleotide sequence ID" value="NZ_JBEHZE010000001.1"/>
</dbReference>
<comment type="similarity">
    <text evidence="2">Belongs to the MoaE family.</text>
</comment>
<evidence type="ECO:0000256" key="7">
    <source>
        <dbReference type="ARBA" id="ARBA00026066"/>
    </source>
</evidence>
<reference evidence="13 14" key="1">
    <citation type="submission" date="2024-05" db="EMBL/GenBank/DDBJ databases">
        <title>Three bacterial strains, DH-69, EH-24, and ECK-19 isolated from coastal sediments.</title>
        <authorList>
            <person name="Ye Y.-Q."/>
            <person name="Du Z.-J."/>
        </authorList>
    </citation>
    <scope>NUCLEOTIDE SEQUENCE [LARGE SCALE GENOMIC DNA]</scope>
    <source>
        <strain evidence="13 14">ECK-19</strain>
    </source>
</reference>
<evidence type="ECO:0000256" key="4">
    <source>
        <dbReference type="ARBA" id="ARBA00013858"/>
    </source>
</evidence>
<evidence type="ECO:0000256" key="12">
    <source>
        <dbReference type="ARBA" id="ARBA00049878"/>
    </source>
</evidence>
<evidence type="ECO:0000256" key="2">
    <source>
        <dbReference type="ARBA" id="ARBA00005426"/>
    </source>
</evidence>
<sequence length="150" mass="17137">MIEIAKEPFDPADKLSIFQNGSSDDGAIVSFVGKVRGQAEHEAVTTLKLEHFPGMTERSIQEFMKTVFERWSINRVSIVHRVGDLSPGEPIVMVCVSAAHRRQAFEAADFLMDFLKTKAMFWKKEIRSGSEAWIEPRTEDYDDVKRWDKG</sequence>
<accession>A0ABV3Z668</accession>
<dbReference type="CDD" id="cd00756">
    <property type="entry name" value="MoaE"/>
    <property type="match status" value="1"/>
</dbReference>
<dbReference type="Gene3D" id="3.90.1170.40">
    <property type="entry name" value="Molybdopterin biosynthesis MoaE subunit"/>
    <property type="match status" value="1"/>
</dbReference>
<evidence type="ECO:0000256" key="3">
    <source>
        <dbReference type="ARBA" id="ARBA00011950"/>
    </source>
</evidence>
<evidence type="ECO:0000256" key="9">
    <source>
        <dbReference type="ARBA" id="ARBA00030407"/>
    </source>
</evidence>
<evidence type="ECO:0000313" key="14">
    <source>
        <dbReference type="Proteomes" id="UP001560685"/>
    </source>
</evidence>
<keyword evidence="5" id="KW-0501">Molybdenum cofactor biosynthesis</keyword>
<dbReference type="EC" id="2.8.1.12" evidence="3"/>
<evidence type="ECO:0000256" key="5">
    <source>
        <dbReference type="ARBA" id="ARBA00023150"/>
    </source>
</evidence>
<comment type="catalytic activity">
    <reaction evidence="12">
        <text>2 [molybdopterin-synthase sulfur-carrier protein]-C-terminal-Gly-aminoethanethioate + cyclic pyranopterin phosphate + H2O = molybdopterin + 2 [molybdopterin-synthase sulfur-carrier protein]-C-terminal Gly-Gly + 2 H(+)</text>
        <dbReference type="Rhea" id="RHEA:26333"/>
        <dbReference type="Rhea" id="RHEA-COMP:12202"/>
        <dbReference type="Rhea" id="RHEA-COMP:19907"/>
        <dbReference type="ChEBI" id="CHEBI:15377"/>
        <dbReference type="ChEBI" id="CHEBI:15378"/>
        <dbReference type="ChEBI" id="CHEBI:58698"/>
        <dbReference type="ChEBI" id="CHEBI:59648"/>
        <dbReference type="ChEBI" id="CHEBI:90778"/>
        <dbReference type="ChEBI" id="CHEBI:232372"/>
        <dbReference type="EC" id="2.8.1.12"/>
    </reaction>
</comment>
<dbReference type="SUPFAM" id="SSF54690">
    <property type="entry name" value="Molybdopterin synthase subunit MoaE"/>
    <property type="match status" value="1"/>
</dbReference>
<organism evidence="13 14">
    <name type="scientific">Hyphococcus lacteus</name>
    <dbReference type="NCBI Taxonomy" id="3143536"/>
    <lineage>
        <taxon>Bacteria</taxon>
        <taxon>Pseudomonadati</taxon>
        <taxon>Pseudomonadota</taxon>
        <taxon>Alphaproteobacteria</taxon>
        <taxon>Parvularculales</taxon>
        <taxon>Parvularculaceae</taxon>
        <taxon>Hyphococcus</taxon>
    </lineage>
</organism>
<comment type="function">
    <text evidence="6">Converts molybdopterin precursor Z into molybdopterin. This requires the incorporation of two sulfur atoms into precursor Z to generate a dithiolene group. The sulfur is provided by MoaD.</text>
</comment>
<gene>
    <name evidence="13" type="ORF">ABFZ84_12215</name>
</gene>
<dbReference type="InterPro" id="IPR036563">
    <property type="entry name" value="MoaE_sf"/>
</dbReference>
<evidence type="ECO:0000256" key="11">
    <source>
        <dbReference type="ARBA" id="ARBA00032474"/>
    </source>
</evidence>
<dbReference type="Pfam" id="PF02391">
    <property type="entry name" value="MoaE"/>
    <property type="match status" value="1"/>
</dbReference>
<evidence type="ECO:0000256" key="8">
    <source>
        <dbReference type="ARBA" id="ARBA00029745"/>
    </source>
</evidence>
<keyword evidence="14" id="KW-1185">Reference proteome</keyword>